<dbReference type="Gene3D" id="1.10.10.10">
    <property type="entry name" value="Winged helix-like DNA-binding domain superfamily/Winged helix DNA-binding domain"/>
    <property type="match status" value="1"/>
</dbReference>
<dbReference type="GO" id="GO:0006950">
    <property type="term" value="P:response to stress"/>
    <property type="evidence" value="ECO:0007669"/>
    <property type="project" value="TreeGrafter"/>
</dbReference>
<evidence type="ECO:0000313" key="3">
    <source>
        <dbReference type="Proteomes" id="UP000219329"/>
    </source>
</evidence>
<reference evidence="2 3" key="1">
    <citation type="submission" date="2017-08" db="EMBL/GenBank/DDBJ databases">
        <title>Fine stratification of microbial communities through a metagenomic profile of the photic zone.</title>
        <authorList>
            <person name="Haro-Moreno J.M."/>
            <person name="Lopez-Perez M."/>
            <person name="De La Torre J."/>
            <person name="Picazo A."/>
            <person name="Camacho A."/>
            <person name="Rodriguez-Valera F."/>
        </authorList>
    </citation>
    <scope>NUCLEOTIDE SEQUENCE [LARGE SCALE GENOMIC DNA]</scope>
    <source>
        <strain evidence="2">MED-G28</strain>
    </source>
</reference>
<comment type="caution">
    <text evidence="2">The sequence shown here is derived from an EMBL/GenBank/DDBJ whole genome shotgun (WGS) entry which is preliminary data.</text>
</comment>
<dbReference type="InterPro" id="IPR000835">
    <property type="entry name" value="HTH_MarR-typ"/>
</dbReference>
<dbReference type="PANTHER" id="PTHR33164:SF43">
    <property type="entry name" value="HTH-TYPE TRANSCRIPTIONAL REPRESSOR YETL"/>
    <property type="match status" value="1"/>
</dbReference>
<dbReference type="SMART" id="SM00347">
    <property type="entry name" value="HTH_MARR"/>
    <property type="match status" value="1"/>
</dbReference>
<dbReference type="Proteomes" id="UP000219329">
    <property type="component" value="Unassembled WGS sequence"/>
</dbReference>
<organism evidence="2 3">
    <name type="scientific">OM182 bacterium MED-G28</name>
    <dbReference type="NCBI Taxonomy" id="1986256"/>
    <lineage>
        <taxon>Bacteria</taxon>
        <taxon>Pseudomonadati</taxon>
        <taxon>Pseudomonadota</taxon>
        <taxon>Gammaproteobacteria</taxon>
        <taxon>OMG group</taxon>
        <taxon>OM182 clade</taxon>
    </lineage>
</organism>
<name>A0A2A5WEZ4_9GAMM</name>
<dbReference type="InterPro" id="IPR036390">
    <property type="entry name" value="WH_DNA-bd_sf"/>
</dbReference>
<dbReference type="SUPFAM" id="SSF46785">
    <property type="entry name" value="Winged helix' DNA-binding domain"/>
    <property type="match status" value="1"/>
</dbReference>
<dbReference type="EMBL" id="NTJZ01000002">
    <property type="protein sequence ID" value="PDH34992.1"/>
    <property type="molecule type" value="Genomic_DNA"/>
</dbReference>
<dbReference type="Pfam" id="PF12802">
    <property type="entry name" value="MarR_2"/>
    <property type="match status" value="1"/>
</dbReference>
<evidence type="ECO:0000259" key="1">
    <source>
        <dbReference type="PROSITE" id="PS50995"/>
    </source>
</evidence>
<sequence>MHPSKRVLFLDLVLSVFRLNGLLIAQGDDMTEGLGLTHARWKVIGAIALSNNGLTVPGIARVLGQSRQAVQRITDVMVEDGLLEYHENPKHKRSVLVLLSNQGKEIYNTLREVQDPWAIDATQDIPVEELETALRLIRRLIKKFN</sequence>
<feature type="domain" description="HTH marR-type" evidence="1">
    <location>
        <begin position="5"/>
        <end position="142"/>
    </location>
</feature>
<dbReference type="InterPro" id="IPR036388">
    <property type="entry name" value="WH-like_DNA-bd_sf"/>
</dbReference>
<dbReference type="InterPro" id="IPR039422">
    <property type="entry name" value="MarR/SlyA-like"/>
</dbReference>
<accession>A0A2A5WEZ4</accession>
<evidence type="ECO:0000313" key="2">
    <source>
        <dbReference type="EMBL" id="PDH34992.1"/>
    </source>
</evidence>
<protein>
    <submittedName>
        <fullName evidence="2">MarR family transcriptional regulator</fullName>
    </submittedName>
</protein>
<dbReference type="PANTHER" id="PTHR33164">
    <property type="entry name" value="TRANSCRIPTIONAL REGULATOR, MARR FAMILY"/>
    <property type="match status" value="1"/>
</dbReference>
<dbReference type="AlphaFoldDB" id="A0A2A5WEZ4"/>
<proteinExistence type="predicted"/>
<dbReference type="GO" id="GO:0003700">
    <property type="term" value="F:DNA-binding transcription factor activity"/>
    <property type="evidence" value="ECO:0007669"/>
    <property type="project" value="InterPro"/>
</dbReference>
<dbReference type="PROSITE" id="PS50995">
    <property type="entry name" value="HTH_MARR_2"/>
    <property type="match status" value="1"/>
</dbReference>
<gene>
    <name evidence="2" type="ORF">CNF02_02905</name>
</gene>